<sequence length="174" mass="19409">MRVLGKESFPRPPVGGVMLAVQWSWKQAGVLFCSLTNSKLPVTEGFRASEDRLSEVRAEGDEGEEVEVGEVGEGGERPLEIGRGRLEELKFCSLSNRCCLKVDERRRASAERLDAERLDRSALAWLEEAAKEDSAPSWGYFRNLEGRWPEKLAALALARSDSVALALLMFRLRA</sequence>
<evidence type="ECO:0000313" key="2">
    <source>
        <dbReference type="Proteomes" id="UP001187343"/>
    </source>
</evidence>
<reference evidence="1" key="1">
    <citation type="submission" date="2023-08" db="EMBL/GenBank/DDBJ databases">
        <title>Chromosome-level Genome Assembly of mud carp (Cirrhinus molitorella).</title>
        <authorList>
            <person name="Liu H."/>
        </authorList>
    </citation>
    <scope>NUCLEOTIDE SEQUENCE</scope>
    <source>
        <strain evidence="1">Prfri</strain>
        <tissue evidence="1">Muscle</tissue>
    </source>
</reference>
<dbReference type="AlphaFoldDB" id="A0AA88QK77"/>
<gene>
    <name evidence="1" type="ORF">Q8A67_000888</name>
</gene>
<protein>
    <submittedName>
        <fullName evidence="1">Uncharacterized protein</fullName>
    </submittedName>
</protein>
<dbReference type="Proteomes" id="UP001187343">
    <property type="component" value="Unassembled WGS sequence"/>
</dbReference>
<organism evidence="1 2">
    <name type="scientific">Cirrhinus molitorella</name>
    <name type="common">mud carp</name>
    <dbReference type="NCBI Taxonomy" id="172907"/>
    <lineage>
        <taxon>Eukaryota</taxon>
        <taxon>Metazoa</taxon>
        <taxon>Chordata</taxon>
        <taxon>Craniata</taxon>
        <taxon>Vertebrata</taxon>
        <taxon>Euteleostomi</taxon>
        <taxon>Actinopterygii</taxon>
        <taxon>Neopterygii</taxon>
        <taxon>Teleostei</taxon>
        <taxon>Ostariophysi</taxon>
        <taxon>Cypriniformes</taxon>
        <taxon>Cyprinidae</taxon>
        <taxon>Labeoninae</taxon>
        <taxon>Labeonini</taxon>
        <taxon>Cirrhinus</taxon>
    </lineage>
</organism>
<evidence type="ECO:0000313" key="1">
    <source>
        <dbReference type="EMBL" id="KAK2916514.1"/>
    </source>
</evidence>
<proteinExistence type="predicted"/>
<keyword evidence="2" id="KW-1185">Reference proteome</keyword>
<accession>A0AA88QK77</accession>
<comment type="caution">
    <text evidence="1">The sequence shown here is derived from an EMBL/GenBank/DDBJ whole genome shotgun (WGS) entry which is preliminary data.</text>
</comment>
<name>A0AA88QK77_9TELE</name>
<dbReference type="EMBL" id="JAUYZG010000001">
    <property type="protein sequence ID" value="KAK2916514.1"/>
    <property type="molecule type" value="Genomic_DNA"/>
</dbReference>